<keyword evidence="2" id="KW-1185">Reference proteome</keyword>
<gene>
    <name evidence="1" type="ORF">AVEN_258515_1</name>
</gene>
<organism evidence="1 2">
    <name type="scientific">Araneus ventricosus</name>
    <name type="common">Orbweaver spider</name>
    <name type="synonym">Epeira ventricosa</name>
    <dbReference type="NCBI Taxonomy" id="182803"/>
    <lineage>
        <taxon>Eukaryota</taxon>
        <taxon>Metazoa</taxon>
        <taxon>Ecdysozoa</taxon>
        <taxon>Arthropoda</taxon>
        <taxon>Chelicerata</taxon>
        <taxon>Arachnida</taxon>
        <taxon>Araneae</taxon>
        <taxon>Araneomorphae</taxon>
        <taxon>Entelegynae</taxon>
        <taxon>Araneoidea</taxon>
        <taxon>Araneidae</taxon>
        <taxon>Araneus</taxon>
    </lineage>
</organism>
<name>A0A4Y2GV32_ARAVE</name>
<evidence type="ECO:0000313" key="2">
    <source>
        <dbReference type="Proteomes" id="UP000499080"/>
    </source>
</evidence>
<protein>
    <submittedName>
        <fullName evidence="1">Uncharacterized protein</fullName>
    </submittedName>
</protein>
<dbReference type="Proteomes" id="UP000499080">
    <property type="component" value="Unassembled WGS sequence"/>
</dbReference>
<comment type="caution">
    <text evidence="1">The sequence shown here is derived from an EMBL/GenBank/DDBJ whole genome shotgun (WGS) entry which is preliminary data.</text>
</comment>
<reference evidence="1 2" key="1">
    <citation type="journal article" date="2019" name="Sci. Rep.">
        <title>Orb-weaving spider Araneus ventricosus genome elucidates the spidroin gene catalogue.</title>
        <authorList>
            <person name="Kono N."/>
            <person name="Nakamura H."/>
            <person name="Ohtoshi R."/>
            <person name="Moran D.A.P."/>
            <person name="Shinohara A."/>
            <person name="Yoshida Y."/>
            <person name="Fujiwara M."/>
            <person name="Mori M."/>
            <person name="Tomita M."/>
            <person name="Arakawa K."/>
        </authorList>
    </citation>
    <scope>NUCLEOTIDE SEQUENCE [LARGE SCALE GENOMIC DNA]</scope>
</reference>
<evidence type="ECO:0000313" key="1">
    <source>
        <dbReference type="EMBL" id="GBM57862.1"/>
    </source>
</evidence>
<dbReference type="AlphaFoldDB" id="A0A4Y2GV32"/>
<accession>A0A4Y2GV32</accession>
<proteinExistence type="predicted"/>
<sequence length="105" mass="12335">MNDQLLRQTSSTIAPITRGSCGDPLFYWDTTRHRIWALRAQHNYCTQNQKREPVDLYGGFSFKNSWCPRCEALIMNLRFHKTLQPICINSLIQLKNSIPLKIRRV</sequence>
<dbReference type="EMBL" id="BGPR01001610">
    <property type="protein sequence ID" value="GBM57862.1"/>
    <property type="molecule type" value="Genomic_DNA"/>
</dbReference>